<reference evidence="3" key="1">
    <citation type="submission" date="2015-04" db="UniProtKB">
        <authorList>
            <consortium name="EnsemblPlants"/>
        </authorList>
    </citation>
    <scope>IDENTIFICATION</scope>
</reference>
<feature type="domain" description="Thioester reductase (TE)" evidence="2">
    <location>
        <begin position="17"/>
        <end position="173"/>
    </location>
</feature>
<accession>A0A0E0EBB6</accession>
<keyword evidence="1" id="KW-0560">Oxidoreductase</keyword>
<dbReference type="InterPro" id="IPR013120">
    <property type="entry name" value="FAR_NAD-bd"/>
</dbReference>
<dbReference type="Gramene" id="OMERI07G11400.1">
    <property type="protein sequence ID" value="OMERI07G11400.1"/>
    <property type="gene ID" value="OMERI07G11400"/>
</dbReference>
<evidence type="ECO:0000313" key="3">
    <source>
        <dbReference type="EnsemblPlants" id="OMERI07G11400.1"/>
    </source>
</evidence>
<dbReference type="EnsemblPlants" id="OMERI07G11400.1">
    <property type="protein sequence ID" value="OMERI07G11400.1"/>
    <property type="gene ID" value="OMERI07G11400"/>
</dbReference>
<proteinExistence type="inferred from homology"/>
<dbReference type="AlphaFoldDB" id="A0A0E0EBB6"/>
<feature type="domain" description="Thioester reductase (TE)" evidence="2">
    <location>
        <begin position="219"/>
        <end position="265"/>
    </location>
</feature>
<dbReference type="PANTHER" id="PTHR11011:SF75">
    <property type="entry name" value="FATTY ACYL-COA REDUCTASE"/>
    <property type="match status" value="1"/>
</dbReference>
<dbReference type="GO" id="GO:0102965">
    <property type="term" value="F:alcohol-forming long-chain fatty acyl-CoA reductase activity"/>
    <property type="evidence" value="ECO:0007669"/>
    <property type="project" value="UniProtKB-EC"/>
</dbReference>
<dbReference type="STRING" id="40149.A0A0E0EBB6"/>
<dbReference type="HOGENOM" id="CLU_024661_2_1_1"/>
<dbReference type="InterPro" id="IPR026055">
    <property type="entry name" value="FAR"/>
</dbReference>
<evidence type="ECO:0000259" key="2">
    <source>
        <dbReference type="Pfam" id="PF07993"/>
    </source>
</evidence>
<keyword evidence="4" id="KW-1185">Reference proteome</keyword>
<dbReference type="SUPFAM" id="SSF51735">
    <property type="entry name" value="NAD(P)-binding Rossmann-fold domains"/>
    <property type="match status" value="1"/>
</dbReference>
<dbReference type="GO" id="GO:0035336">
    <property type="term" value="P:long-chain fatty-acyl-CoA metabolic process"/>
    <property type="evidence" value="ECO:0007669"/>
    <property type="project" value="TreeGrafter"/>
</dbReference>
<keyword evidence="1" id="KW-0444">Lipid biosynthesis</keyword>
<protein>
    <recommendedName>
        <fullName evidence="1">Fatty acyl-CoA reductase</fullName>
        <ecNumber evidence="1">1.2.1.84</ecNumber>
    </recommendedName>
</protein>
<dbReference type="InterPro" id="IPR036291">
    <property type="entry name" value="NAD(P)-bd_dom_sf"/>
</dbReference>
<dbReference type="Gene3D" id="3.40.50.720">
    <property type="entry name" value="NAD(P)-binding Rossmann-like Domain"/>
    <property type="match status" value="1"/>
</dbReference>
<keyword evidence="1" id="KW-0443">Lipid metabolism</keyword>
<reference evidence="3" key="2">
    <citation type="submission" date="2018-05" db="EMBL/GenBank/DDBJ databases">
        <title>OmerRS3 (Oryza meridionalis Reference Sequence Version 3).</title>
        <authorList>
            <person name="Zhang J."/>
            <person name="Kudrna D."/>
            <person name="Lee S."/>
            <person name="Talag J."/>
            <person name="Welchert J."/>
            <person name="Wing R.A."/>
        </authorList>
    </citation>
    <scope>NUCLEOTIDE SEQUENCE [LARGE SCALE GENOMIC DNA]</scope>
    <source>
        <strain evidence="3">cv. OR44</strain>
    </source>
</reference>
<evidence type="ECO:0000313" key="4">
    <source>
        <dbReference type="Proteomes" id="UP000008021"/>
    </source>
</evidence>
<organism evidence="3">
    <name type="scientific">Oryza meridionalis</name>
    <dbReference type="NCBI Taxonomy" id="40149"/>
    <lineage>
        <taxon>Eukaryota</taxon>
        <taxon>Viridiplantae</taxon>
        <taxon>Streptophyta</taxon>
        <taxon>Embryophyta</taxon>
        <taxon>Tracheophyta</taxon>
        <taxon>Spermatophyta</taxon>
        <taxon>Magnoliopsida</taxon>
        <taxon>Liliopsida</taxon>
        <taxon>Poales</taxon>
        <taxon>Poaceae</taxon>
        <taxon>BOP clade</taxon>
        <taxon>Oryzoideae</taxon>
        <taxon>Oryzeae</taxon>
        <taxon>Oryzinae</taxon>
        <taxon>Oryza</taxon>
    </lineage>
</organism>
<dbReference type="EC" id="1.2.1.84" evidence="1"/>
<name>A0A0E0EBB6_9ORYZ</name>
<keyword evidence="1" id="KW-0521">NADP</keyword>
<comment type="similarity">
    <text evidence="1">Belongs to the fatty acyl-CoA reductase family.</text>
</comment>
<evidence type="ECO:0000256" key="1">
    <source>
        <dbReference type="RuleBase" id="RU363097"/>
    </source>
</evidence>
<dbReference type="PANTHER" id="PTHR11011">
    <property type="entry name" value="MALE STERILITY PROTEIN 2-RELATED"/>
    <property type="match status" value="1"/>
</dbReference>
<dbReference type="GO" id="GO:0010345">
    <property type="term" value="P:suberin biosynthetic process"/>
    <property type="evidence" value="ECO:0007669"/>
    <property type="project" value="TreeGrafter"/>
</dbReference>
<comment type="catalytic activity">
    <reaction evidence="1">
        <text>a long-chain fatty acyl-CoA + 2 NADPH + 2 H(+) = a long-chain primary fatty alcohol + 2 NADP(+) + CoA</text>
        <dbReference type="Rhea" id="RHEA:52716"/>
        <dbReference type="ChEBI" id="CHEBI:15378"/>
        <dbReference type="ChEBI" id="CHEBI:57287"/>
        <dbReference type="ChEBI" id="CHEBI:57783"/>
        <dbReference type="ChEBI" id="CHEBI:58349"/>
        <dbReference type="ChEBI" id="CHEBI:77396"/>
        <dbReference type="ChEBI" id="CHEBI:83139"/>
        <dbReference type="EC" id="1.2.1.84"/>
    </reaction>
</comment>
<dbReference type="Proteomes" id="UP000008021">
    <property type="component" value="Chromosome 7"/>
</dbReference>
<dbReference type="Pfam" id="PF07993">
    <property type="entry name" value="NAD_binding_4"/>
    <property type="match status" value="2"/>
</dbReference>
<sequence length="356" mass="39618">MDAATVAGYFKDKTILITGSTGFLGKIFVEKILRVQPDVKKIFLLVRAADTSSAEQRVLNEVIGNELFGPLRENYGSNFYSFMKEKISPLAGDIINENLGLESLEILKLSKKIDIIVNGGATTNFYERYDVALASNVLGAKYVCKFAKKCANLKMFLHISTGLLLEKVFQLGETLKEGCHLDIAAELQLVESVKAELTHSTNGKSEQTEKITMKKLGLKRYDVALASNVLGAKYVCKFAKKCANLKMFLHISTGLLLEKVFQLGETLKEGCHLDIAAELQLVESVKAELTHSTNGKSEQTEKITMKKLGLKRTIDSIISAYAKQTIPHFIGAGHIEFNKLINNVVFYINRFPVIWW</sequence>
<dbReference type="GO" id="GO:0080019">
    <property type="term" value="F:alcohol-forming very long-chain fatty acyl-CoA reductase activity"/>
    <property type="evidence" value="ECO:0007669"/>
    <property type="project" value="InterPro"/>
</dbReference>
<comment type="function">
    <text evidence="1">Catalyzes the reduction of fatty acyl-CoA to fatty alcohols.</text>
</comment>
<dbReference type="eggNOG" id="KOG1221">
    <property type="taxonomic scope" value="Eukaryota"/>
</dbReference>